<proteinExistence type="inferred from homology"/>
<feature type="binding site" evidence="7">
    <location>
        <position position="39"/>
    </location>
    <ligand>
        <name>Fe cation</name>
        <dbReference type="ChEBI" id="CHEBI:24875"/>
    </ligand>
</feature>
<evidence type="ECO:0000256" key="7">
    <source>
        <dbReference type="PIRSR" id="PIRSR000071-1"/>
    </source>
</evidence>
<dbReference type="NCBIfam" id="NF045768">
    <property type="entry name" value="RubredRD"/>
    <property type="match status" value="1"/>
</dbReference>
<dbReference type="PIRSF" id="PIRSF000071">
    <property type="entry name" value="Rubredoxin"/>
    <property type="match status" value="1"/>
</dbReference>
<dbReference type="Pfam" id="PF00301">
    <property type="entry name" value="Rubredoxin"/>
    <property type="match status" value="1"/>
</dbReference>
<dbReference type="PROSITE" id="PS50903">
    <property type="entry name" value="RUBREDOXIN_LIKE"/>
    <property type="match status" value="1"/>
</dbReference>
<keyword evidence="4 6" id="KW-0249">Electron transport</keyword>
<evidence type="ECO:0000259" key="8">
    <source>
        <dbReference type="PROSITE" id="PS50903"/>
    </source>
</evidence>
<keyword evidence="5 6" id="KW-0408">Iron</keyword>
<comment type="cofactor">
    <cofactor evidence="6 7">
        <name>Fe(3+)</name>
        <dbReference type="ChEBI" id="CHEBI:29034"/>
    </cofactor>
    <text evidence="6 7">Binds 1 Fe(3+) ion per subunit.</text>
</comment>
<accession>A0A7C4EKP2</accession>
<gene>
    <name evidence="9" type="ORF">ENV75_01855</name>
</gene>
<evidence type="ECO:0000256" key="1">
    <source>
        <dbReference type="ARBA" id="ARBA00005337"/>
    </source>
</evidence>
<keyword evidence="2 6" id="KW-0813">Transport</keyword>
<dbReference type="CDD" id="cd00730">
    <property type="entry name" value="rubredoxin"/>
    <property type="match status" value="1"/>
</dbReference>
<evidence type="ECO:0000256" key="6">
    <source>
        <dbReference type="PIRNR" id="PIRNR000071"/>
    </source>
</evidence>
<sequence>MKKYKCSVCGYVYDPSQGEPERGIPPGTSFENLPESYTCHVCGATKDMFEPENE</sequence>
<dbReference type="GO" id="GO:0043448">
    <property type="term" value="P:alkane catabolic process"/>
    <property type="evidence" value="ECO:0007669"/>
    <property type="project" value="TreeGrafter"/>
</dbReference>
<organism evidence="9">
    <name type="scientific">Thermodesulfovibrio aggregans</name>
    <dbReference type="NCBI Taxonomy" id="86166"/>
    <lineage>
        <taxon>Bacteria</taxon>
        <taxon>Pseudomonadati</taxon>
        <taxon>Nitrospirota</taxon>
        <taxon>Thermodesulfovibrionia</taxon>
        <taxon>Thermodesulfovibrionales</taxon>
        <taxon>Thermodesulfovibrionaceae</taxon>
        <taxon>Thermodesulfovibrio</taxon>
    </lineage>
</organism>
<comment type="caution">
    <text evidence="9">The sequence shown here is derived from an EMBL/GenBank/DDBJ whole genome shotgun (WGS) entry which is preliminary data.</text>
</comment>
<dbReference type="PANTHER" id="PTHR47627:SF1">
    <property type="entry name" value="RUBREDOXIN-1-RELATED"/>
    <property type="match status" value="1"/>
</dbReference>
<comment type="similarity">
    <text evidence="1 6">Belongs to the rubredoxin family.</text>
</comment>
<dbReference type="SUPFAM" id="SSF57802">
    <property type="entry name" value="Rubredoxin-like"/>
    <property type="match status" value="1"/>
</dbReference>
<feature type="binding site" evidence="7">
    <location>
        <position position="42"/>
    </location>
    <ligand>
        <name>Fe cation</name>
        <dbReference type="ChEBI" id="CHEBI:24875"/>
    </ligand>
</feature>
<dbReference type="EMBL" id="DTHO01000017">
    <property type="protein sequence ID" value="HGG99184.1"/>
    <property type="molecule type" value="Genomic_DNA"/>
</dbReference>
<evidence type="ECO:0000256" key="3">
    <source>
        <dbReference type="ARBA" id="ARBA00022723"/>
    </source>
</evidence>
<dbReference type="GO" id="GO:0009055">
    <property type="term" value="F:electron transfer activity"/>
    <property type="evidence" value="ECO:0007669"/>
    <property type="project" value="InterPro"/>
</dbReference>
<dbReference type="AlphaFoldDB" id="A0A7C4EKP2"/>
<reference evidence="9" key="1">
    <citation type="journal article" date="2020" name="mSystems">
        <title>Genome- and Community-Level Interaction Insights into Carbon Utilization and Element Cycling Functions of Hydrothermarchaeota in Hydrothermal Sediment.</title>
        <authorList>
            <person name="Zhou Z."/>
            <person name="Liu Y."/>
            <person name="Xu W."/>
            <person name="Pan J."/>
            <person name="Luo Z.H."/>
            <person name="Li M."/>
        </authorList>
    </citation>
    <scope>NUCLEOTIDE SEQUENCE [LARGE SCALE GENOMIC DNA]</scope>
    <source>
        <strain evidence="9">SpSt-788</strain>
    </source>
</reference>
<dbReference type="GO" id="GO:0005506">
    <property type="term" value="F:iron ion binding"/>
    <property type="evidence" value="ECO:0007669"/>
    <property type="project" value="InterPro"/>
</dbReference>
<protein>
    <recommendedName>
        <fullName evidence="6">Rubredoxin</fullName>
    </recommendedName>
</protein>
<feature type="binding site" evidence="7">
    <location>
        <position position="9"/>
    </location>
    <ligand>
        <name>Fe cation</name>
        <dbReference type="ChEBI" id="CHEBI:24875"/>
    </ligand>
</feature>
<evidence type="ECO:0000256" key="4">
    <source>
        <dbReference type="ARBA" id="ARBA00022982"/>
    </source>
</evidence>
<dbReference type="FunFam" id="2.20.28.10:FF:000001">
    <property type="entry name" value="Rubredoxin"/>
    <property type="match status" value="1"/>
</dbReference>
<feature type="binding site" evidence="7">
    <location>
        <position position="6"/>
    </location>
    <ligand>
        <name>Fe cation</name>
        <dbReference type="ChEBI" id="CHEBI:24875"/>
    </ligand>
</feature>
<evidence type="ECO:0000256" key="2">
    <source>
        <dbReference type="ARBA" id="ARBA00022448"/>
    </source>
</evidence>
<evidence type="ECO:0000313" key="9">
    <source>
        <dbReference type="EMBL" id="HGG99184.1"/>
    </source>
</evidence>
<dbReference type="Gene3D" id="2.20.28.10">
    <property type="match status" value="1"/>
</dbReference>
<dbReference type="InterPro" id="IPR024935">
    <property type="entry name" value="Rubredoxin_dom"/>
</dbReference>
<name>A0A7C4EKP2_9BACT</name>
<dbReference type="InterPro" id="IPR050526">
    <property type="entry name" value="Rubredoxin_ET"/>
</dbReference>
<dbReference type="PANTHER" id="PTHR47627">
    <property type="entry name" value="RUBREDOXIN"/>
    <property type="match status" value="1"/>
</dbReference>
<keyword evidence="3 6" id="KW-0479">Metal-binding</keyword>
<dbReference type="PRINTS" id="PR00163">
    <property type="entry name" value="RUBREDOXIN"/>
</dbReference>
<dbReference type="InterPro" id="IPR024934">
    <property type="entry name" value="Rubredoxin-like_dom"/>
</dbReference>
<dbReference type="InterPro" id="IPR024922">
    <property type="entry name" value="Rubredoxin"/>
</dbReference>
<evidence type="ECO:0000256" key="5">
    <source>
        <dbReference type="ARBA" id="ARBA00023004"/>
    </source>
</evidence>
<feature type="domain" description="Rubredoxin-like" evidence="8">
    <location>
        <begin position="1"/>
        <end position="52"/>
    </location>
</feature>